<proteinExistence type="predicted"/>
<comment type="caution">
    <text evidence="1">The sequence shown here is derived from an EMBL/GenBank/DDBJ whole genome shotgun (WGS) entry which is preliminary data.</text>
</comment>
<sequence length="397" mass="46098">MVNVLNLHSLLNGNYMKTNLSLGNCLIFIEQNDYLSNSGEPIQYIGIKKLNTLTHSVSSYAFNYPADIISHVSACATLYYSSVFKQESNYFISLNKFNCMEWNEENVITISLEINDTDTPLFIKDSVIIGLDDRYCIMAIPNFLPKYGQPFFGNLLLIDSLEKKKYSITEKVGNLDSLHCMDEAWTCKSNDGSLNLLIKTGRIRPFEKKRFWDDMEKYGENAEYFDQFEKLILYKVDNLINDVKYGATINKIILCDCNFKGALSVVSVDNRKIIYSVQLFKQIATEIISYDLETTQTKTVKDKLLYDYVIYSNKKLFGFKQQGKATHVFNIEDKRNMFISHEHIIYIDEEKFITLKRKPHDFKRLIVIYNMSSADMLEAIECSFFDYNTLNNTLTIY</sequence>
<keyword evidence="2" id="KW-1185">Reference proteome</keyword>
<dbReference type="RefSeq" id="WP_114300230.1">
    <property type="nucleotide sequence ID" value="NZ_QPJT01000043.1"/>
</dbReference>
<accession>A0A369AGN8</accession>
<dbReference type="EMBL" id="QPJT01000043">
    <property type="protein sequence ID" value="RCX08303.1"/>
    <property type="molecule type" value="Genomic_DNA"/>
</dbReference>
<protein>
    <submittedName>
        <fullName evidence="1">Uncharacterized protein</fullName>
    </submittedName>
</protein>
<dbReference type="Proteomes" id="UP000253034">
    <property type="component" value="Unassembled WGS sequence"/>
</dbReference>
<name>A0A369AGN8_9FIRM</name>
<evidence type="ECO:0000313" key="1">
    <source>
        <dbReference type="EMBL" id="RCX08303.1"/>
    </source>
</evidence>
<dbReference type="OrthoDB" id="1714215at2"/>
<gene>
    <name evidence="1" type="ORF">DFR58_14315</name>
</gene>
<evidence type="ECO:0000313" key="2">
    <source>
        <dbReference type="Proteomes" id="UP000253034"/>
    </source>
</evidence>
<organism evidence="1 2">
    <name type="scientific">Anaerobacterium chartisolvens</name>
    <dbReference type="NCBI Taxonomy" id="1297424"/>
    <lineage>
        <taxon>Bacteria</taxon>
        <taxon>Bacillati</taxon>
        <taxon>Bacillota</taxon>
        <taxon>Clostridia</taxon>
        <taxon>Eubacteriales</taxon>
        <taxon>Oscillospiraceae</taxon>
        <taxon>Anaerobacterium</taxon>
    </lineage>
</organism>
<dbReference type="AlphaFoldDB" id="A0A369AGN8"/>
<reference evidence="1 2" key="1">
    <citation type="submission" date="2018-07" db="EMBL/GenBank/DDBJ databases">
        <title>Genomic Encyclopedia of Type Strains, Phase IV (KMG-IV): sequencing the most valuable type-strain genomes for metagenomic binning, comparative biology and taxonomic classification.</title>
        <authorList>
            <person name="Goeker M."/>
        </authorList>
    </citation>
    <scope>NUCLEOTIDE SEQUENCE [LARGE SCALE GENOMIC DNA]</scope>
    <source>
        <strain evidence="1 2">DSM 27016</strain>
    </source>
</reference>